<name>A0A8S1TZU7_9CILI</name>
<accession>A0A8S1TZU7</accession>
<evidence type="ECO:0000313" key="2">
    <source>
        <dbReference type="Proteomes" id="UP000689195"/>
    </source>
</evidence>
<dbReference type="Proteomes" id="UP000689195">
    <property type="component" value="Unassembled WGS sequence"/>
</dbReference>
<proteinExistence type="predicted"/>
<dbReference type="AlphaFoldDB" id="A0A8S1TZU7"/>
<keyword evidence="2" id="KW-1185">Reference proteome</keyword>
<reference evidence="1" key="1">
    <citation type="submission" date="2021-01" db="EMBL/GenBank/DDBJ databases">
        <authorList>
            <consortium name="Genoscope - CEA"/>
            <person name="William W."/>
        </authorList>
    </citation>
    <scope>NUCLEOTIDE SEQUENCE</scope>
</reference>
<gene>
    <name evidence="1" type="ORF">PPENT_87.1.T0280173</name>
</gene>
<organism evidence="1 2">
    <name type="scientific">Paramecium pentaurelia</name>
    <dbReference type="NCBI Taxonomy" id="43138"/>
    <lineage>
        <taxon>Eukaryota</taxon>
        <taxon>Sar</taxon>
        <taxon>Alveolata</taxon>
        <taxon>Ciliophora</taxon>
        <taxon>Intramacronucleata</taxon>
        <taxon>Oligohymenophorea</taxon>
        <taxon>Peniculida</taxon>
        <taxon>Parameciidae</taxon>
        <taxon>Paramecium</taxon>
    </lineage>
</organism>
<evidence type="ECO:0000313" key="1">
    <source>
        <dbReference type="EMBL" id="CAD8156186.1"/>
    </source>
</evidence>
<comment type="caution">
    <text evidence="1">The sequence shown here is derived from an EMBL/GenBank/DDBJ whole genome shotgun (WGS) entry which is preliminary data.</text>
</comment>
<dbReference type="EMBL" id="CAJJDO010000028">
    <property type="protein sequence ID" value="CAD8156186.1"/>
    <property type="molecule type" value="Genomic_DNA"/>
</dbReference>
<sequence length="93" mass="11431">MEDCNQYHKLKTVLNFQVFLLKQCSQQLWQDLKTKSNGYFILSLKRTFCIDLSQQVLRLFEINIYQLIYKNYASFCQKEEQNIYRIKYSQREK</sequence>
<protein>
    <submittedName>
        <fullName evidence="1">Uncharacterized protein</fullName>
    </submittedName>
</protein>